<keyword evidence="5" id="KW-0472">Membrane</keyword>
<feature type="domain" description="Single Cache" evidence="7">
    <location>
        <begin position="21"/>
        <end position="106"/>
    </location>
</feature>
<accession>A0A916V1J9</accession>
<dbReference type="AlphaFoldDB" id="A0A916V1J9"/>
<keyword evidence="3" id="KW-0812">Transmembrane</keyword>
<dbReference type="InterPro" id="IPR033480">
    <property type="entry name" value="sCache_2"/>
</dbReference>
<evidence type="ECO:0000256" key="1">
    <source>
        <dbReference type="ARBA" id="ARBA00004651"/>
    </source>
</evidence>
<keyword evidence="4" id="KW-1133">Transmembrane helix</keyword>
<dbReference type="RefSeq" id="WP_188569392.1">
    <property type="nucleotide sequence ID" value="NZ_BMED01000009.1"/>
</dbReference>
<evidence type="ECO:0000256" key="4">
    <source>
        <dbReference type="ARBA" id="ARBA00022989"/>
    </source>
</evidence>
<organism evidence="8 9">
    <name type="scientific">Undibacterium terreum</name>
    <dbReference type="NCBI Taxonomy" id="1224302"/>
    <lineage>
        <taxon>Bacteria</taxon>
        <taxon>Pseudomonadati</taxon>
        <taxon>Pseudomonadota</taxon>
        <taxon>Betaproteobacteria</taxon>
        <taxon>Burkholderiales</taxon>
        <taxon>Oxalobacteraceae</taxon>
        <taxon>Undibacterium</taxon>
    </lineage>
</organism>
<dbReference type="GO" id="GO:0005886">
    <property type="term" value="C:plasma membrane"/>
    <property type="evidence" value="ECO:0007669"/>
    <property type="project" value="UniProtKB-SubCell"/>
</dbReference>
<feature type="signal peptide" evidence="6">
    <location>
        <begin position="1"/>
        <end position="22"/>
    </location>
</feature>
<evidence type="ECO:0000256" key="5">
    <source>
        <dbReference type="ARBA" id="ARBA00023136"/>
    </source>
</evidence>
<keyword evidence="9" id="KW-1185">Reference proteome</keyword>
<evidence type="ECO:0000256" key="6">
    <source>
        <dbReference type="SAM" id="SignalP"/>
    </source>
</evidence>
<dbReference type="Gene3D" id="3.30.450.20">
    <property type="entry name" value="PAS domain"/>
    <property type="match status" value="1"/>
</dbReference>
<feature type="chain" id="PRO_5036995822" description="Single Cache domain-containing protein" evidence="6">
    <location>
        <begin position="23"/>
        <end position="160"/>
    </location>
</feature>
<evidence type="ECO:0000259" key="7">
    <source>
        <dbReference type="SMART" id="SM01049"/>
    </source>
</evidence>
<evidence type="ECO:0000313" key="8">
    <source>
        <dbReference type="EMBL" id="GGD00500.1"/>
    </source>
</evidence>
<dbReference type="EMBL" id="BMED01000009">
    <property type="protein sequence ID" value="GGD00500.1"/>
    <property type="molecule type" value="Genomic_DNA"/>
</dbReference>
<keyword evidence="2" id="KW-1003">Cell membrane</keyword>
<evidence type="ECO:0000313" key="9">
    <source>
        <dbReference type="Proteomes" id="UP000637423"/>
    </source>
</evidence>
<dbReference type="Proteomes" id="UP000637423">
    <property type="component" value="Unassembled WGS sequence"/>
</dbReference>
<dbReference type="Pfam" id="PF17200">
    <property type="entry name" value="sCache_2"/>
    <property type="match status" value="1"/>
</dbReference>
<evidence type="ECO:0000256" key="2">
    <source>
        <dbReference type="ARBA" id="ARBA00022475"/>
    </source>
</evidence>
<keyword evidence="6" id="KW-0732">Signal</keyword>
<gene>
    <name evidence="8" type="ORF">GCM10011396_55090</name>
</gene>
<protein>
    <recommendedName>
        <fullName evidence="7">Single Cache domain-containing protein</fullName>
    </recommendedName>
</protein>
<comment type="subcellular location">
    <subcellularLocation>
        <location evidence="1">Cell membrane</location>
        <topology evidence="1">Multi-pass membrane protein</topology>
    </subcellularLocation>
</comment>
<sequence>MKRVALAASMVFGQLFGTSAFAAGDHGSEAEAQDMVKRAVALIHKLGPEDAYKTFRDNPGTAFNDKDLFPFVYDYNGNGLVQPKNKRMEGKNMIALKDVDGVPFVKNMIDIVKLKKKGWTSTYRFPNPVTKELATNKTYCEDAGGDTLVCVGVYVNDGAK</sequence>
<name>A0A916V1J9_9BURK</name>
<comment type="caution">
    <text evidence="8">The sequence shown here is derived from an EMBL/GenBank/DDBJ whole genome shotgun (WGS) entry which is preliminary data.</text>
</comment>
<dbReference type="SMART" id="SM01049">
    <property type="entry name" value="Cache_2"/>
    <property type="match status" value="1"/>
</dbReference>
<proteinExistence type="predicted"/>
<reference evidence="8" key="2">
    <citation type="submission" date="2020-09" db="EMBL/GenBank/DDBJ databases">
        <authorList>
            <person name="Sun Q."/>
            <person name="Zhou Y."/>
        </authorList>
    </citation>
    <scope>NUCLEOTIDE SEQUENCE</scope>
    <source>
        <strain evidence="8">CGMCC 1.10998</strain>
    </source>
</reference>
<reference evidence="8" key="1">
    <citation type="journal article" date="2014" name="Int. J. Syst. Evol. Microbiol.">
        <title>Complete genome sequence of Corynebacterium casei LMG S-19264T (=DSM 44701T), isolated from a smear-ripened cheese.</title>
        <authorList>
            <consortium name="US DOE Joint Genome Institute (JGI-PGF)"/>
            <person name="Walter F."/>
            <person name="Albersmeier A."/>
            <person name="Kalinowski J."/>
            <person name="Ruckert C."/>
        </authorList>
    </citation>
    <scope>NUCLEOTIDE SEQUENCE</scope>
    <source>
        <strain evidence="8">CGMCC 1.10998</strain>
    </source>
</reference>
<evidence type="ECO:0000256" key="3">
    <source>
        <dbReference type="ARBA" id="ARBA00022692"/>
    </source>
</evidence>